<evidence type="ECO:0000313" key="3">
    <source>
        <dbReference type="Proteomes" id="UP000244722"/>
    </source>
</evidence>
<feature type="region of interest" description="Disordered" evidence="1">
    <location>
        <begin position="1"/>
        <end position="88"/>
    </location>
</feature>
<name>A0A2T6ZE45_TUBBO</name>
<dbReference type="EMBL" id="NESQ01000347">
    <property type="protein sequence ID" value="PUU73771.1"/>
    <property type="molecule type" value="Genomic_DNA"/>
</dbReference>
<organism evidence="2 3">
    <name type="scientific">Tuber borchii</name>
    <name type="common">White truffle</name>
    <dbReference type="NCBI Taxonomy" id="42251"/>
    <lineage>
        <taxon>Eukaryota</taxon>
        <taxon>Fungi</taxon>
        <taxon>Dikarya</taxon>
        <taxon>Ascomycota</taxon>
        <taxon>Pezizomycotina</taxon>
        <taxon>Pezizomycetes</taxon>
        <taxon>Pezizales</taxon>
        <taxon>Tuberaceae</taxon>
        <taxon>Tuber</taxon>
    </lineage>
</organism>
<protein>
    <submittedName>
        <fullName evidence="2">Uncharacterized protein</fullName>
    </submittedName>
</protein>
<dbReference type="Proteomes" id="UP000244722">
    <property type="component" value="Unassembled WGS sequence"/>
</dbReference>
<dbReference type="AlphaFoldDB" id="A0A2T6ZE45"/>
<proteinExistence type="predicted"/>
<evidence type="ECO:0000313" key="2">
    <source>
        <dbReference type="EMBL" id="PUU73771.1"/>
    </source>
</evidence>
<gene>
    <name evidence="2" type="ORF">B9Z19DRAFT_1134498</name>
</gene>
<keyword evidence="3" id="KW-1185">Reference proteome</keyword>
<evidence type="ECO:0000256" key="1">
    <source>
        <dbReference type="SAM" id="MobiDB-lite"/>
    </source>
</evidence>
<accession>A0A2T6ZE45</accession>
<sequence>MDSMTYKRKIENKEAYFSDNQSKISPEPPPLSPSSAGMKGRVDAFQPTNRPCPSKKSYNLSAPSTNPNTVIISTDNGDLSSDEDINPI</sequence>
<comment type="caution">
    <text evidence="2">The sequence shown here is derived from an EMBL/GenBank/DDBJ whole genome shotgun (WGS) entry which is preliminary data.</text>
</comment>
<feature type="compositionally biased region" description="Polar residues" evidence="1">
    <location>
        <begin position="46"/>
        <end position="79"/>
    </location>
</feature>
<reference evidence="2 3" key="1">
    <citation type="submission" date="2017-04" db="EMBL/GenBank/DDBJ databases">
        <title>Draft genome sequence of Tuber borchii Vittad., a whitish edible truffle.</title>
        <authorList>
            <consortium name="DOE Joint Genome Institute"/>
            <person name="Murat C."/>
            <person name="Kuo A."/>
            <person name="Barry K.W."/>
            <person name="Clum A."/>
            <person name="Dockter R.B."/>
            <person name="Fauchery L."/>
            <person name="Iotti M."/>
            <person name="Kohler A."/>
            <person name="Labutti K."/>
            <person name="Lindquist E.A."/>
            <person name="Lipzen A."/>
            <person name="Ohm R.A."/>
            <person name="Wang M."/>
            <person name="Grigoriev I.V."/>
            <person name="Zambonelli A."/>
            <person name="Martin F.M."/>
        </authorList>
    </citation>
    <scope>NUCLEOTIDE SEQUENCE [LARGE SCALE GENOMIC DNA]</scope>
    <source>
        <strain evidence="2 3">Tbo3840</strain>
    </source>
</reference>